<dbReference type="InterPro" id="IPR036875">
    <property type="entry name" value="Znf_CCHC_sf"/>
</dbReference>
<evidence type="ECO:0000313" key="14">
    <source>
        <dbReference type="EMBL" id="EMS51210.1"/>
    </source>
</evidence>
<feature type="compositionally biased region" description="Basic residues" evidence="12">
    <location>
        <begin position="60"/>
        <end position="72"/>
    </location>
</feature>
<dbReference type="HAMAP" id="MF_01382">
    <property type="entry name" value="SecA"/>
    <property type="match status" value="1"/>
</dbReference>
<comment type="similarity">
    <text evidence="2">Belongs to the SecA family.</text>
</comment>
<accession>M7ZFN6</accession>
<dbReference type="GO" id="GO:0016020">
    <property type="term" value="C:membrane"/>
    <property type="evidence" value="ECO:0007669"/>
    <property type="project" value="UniProtKB-SubCell"/>
</dbReference>
<dbReference type="InterPro" id="IPR000185">
    <property type="entry name" value="SecA"/>
</dbReference>
<evidence type="ECO:0000256" key="2">
    <source>
        <dbReference type="ARBA" id="ARBA00007650"/>
    </source>
</evidence>
<dbReference type="GO" id="GO:0008270">
    <property type="term" value="F:zinc ion binding"/>
    <property type="evidence" value="ECO:0007669"/>
    <property type="project" value="InterPro"/>
</dbReference>
<dbReference type="PROSITE" id="PS01312">
    <property type="entry name" value="SECA"/>
    <property type="match status" value="1"/>
</dbReference>
<dbReference type="InterPro" id="IPR036266">
    <property type="entry name" value="SecA_Wing/Scaffold_sf"/>
</dbReference>
<evidence type="ECO:0000256" key="6">
    <source>
        <dbReference type="ARBA" id="ARBA00022840"/>
    </source>
</evidence>
<dbReference type="PRINTS" id="PR00906">
    <property type="entry name" value="SECA"/>
</dbReference>
<dbReference type="GO" id="GO:0006605">
    <property type="term" value="P:protein targeting"/>
    <property type="evidence" value="ECO:0007669"/>
    <property type="project" value="InterPro"/>
</dbReference>
<keyword evidence="9" id="KW-0811">Translocation</keyword>
<dbReference type="InterPro" id="IPR011116">
    <property type="entry name" value="SecA_Wing/Scaffold"/>
</dbReference>
<keyword evidence="5" id="KW-0547">Nucleotide-binding</keyword>
<evidence type="ECO:0000256" key="3">
    <source>
        <dbReference type="ARBA" id="ARBA00012047"/>
    </source>
</evidence>
<dbReference type="InterPro" id="IPR044722">
    <property type="entry name" value="SecA_SF2_C"/>
</dbReference>
<dbReference type="FunFam" id="1.10.3060.10:FF:000008">
    <property type="entry name" value="Protein translocase subunit SecA"/>
    <property type="match status" value="1"/>
</dbReference>
<evidence type="ECO:0000256" key="9">
    <source>
        <dbReference type="ARBA" id="ARBA00023010"/>
    </source>
</evidence>
<evidence type="ECO:0000259" key="13">
    <source>
        <dbReference type="PROSITE" id="PS51196"/>
    </source>
</evidence>
<dbReference type="InterPro" id="IPR027417">
    <property type="entry name" value="P-loop_NTPase"/>
</dbReference>
<dbReference type="InterPro" id="IPR011115">
    <property type="entry name" value="SecA_DEAD"/>
</dbReference>
<evidence type="ECO:0000256" key="5">
    <source>
        <dbReference type="ARBA" id="ARBA00022741"/>
    </source>
</evidence>
<evidence type="ECO:0000256" key="11">
    <source>
        <dbReference type="ARBA" id="ARBA00034043"/>
    </source>
</evidence>
<dbReference type="CDD" id="cd18803">
    <property type="entry name" value="SF2_C_secA"/>
    <property type="match status" value="1"/>
</dbReference>
<dbReference type="GO" id="GO:0016464">
    <property type="term" value="F:chloroplast protein-transporting ATPase activity"/>
    <property type="evidence" value="ECO:0007669"/>
    <property type="project" value="UniProtKB-EC"/>
</dbReference>
<dbReference type="Pfam" id="PF25597">
    <property type="entry name" value="SH3_retrovirus"/>
    <property type="match status" value="1"/>
</dbReference>
<dbReference type="SUPFAM" id="SSF81886">
    <property type="entry name" value="Helical scaffold and wing domains of SecA"/>
    <property type="match status" value="2"/>
</dbReference>
<dbReference type="Gene3D" id="3.90.1440.10">
    <property type="entry name" value="SecA, preprotein cross-linking domain"/>
    <property type="match status" value="1"/>
</dbReference>
<keyword evidence="10" id="KW-0472">Membrane</keyword>
<dbReference type="GO" id="GO:0006886">
    <property type="term" value="P:intracellular protein transport"/>
    <property type="evidence" value="ECO:0007669"/>
    <property type="project" value="InterPro"/>
</dbReference>
<keyword evidence="4" id="KW-0813">Transport</keyword>
<dbReference type="InterPro" id="IPR036670">
    <property type="entry name" value="SecA_X-link_sf"/>
</dbReference>
<dbReference type="SUPFAM" id="SSF52540">
    <property type="entry name" value="P-loop containing nucleoside triphosphate hydrolases"/>
    <property type="match status" value="2"/>
</dbReference>
<dbReference type="GO" id="GO:0017038">
    <property type="term" value="P:protein import"/>
    <property type="evidence" value="ECO:0007669"/>
    <property type="project" value="InterPro"/>
</dbReference>
<dbReference type="Gene3D" id="3.40.50.300">
    <property type="entry name" value="P-loop containing nucleotide triphosphate hydrolases"/>
    <property type="match status" value="3"/>
</dbReference>
<comment type="catalytic activity">
    <reaction evidence="11">
        <text>ATP + H2O + chloroplast-proteinSide 1 = ADP + phosphate + chloroplast-proteinSide 2.</text>
        <dbReference type="EC" id="7.4.2.4"/>
    </reaction>
</comment>
<dbReference type="PANTHER" id="PTHR30612">
    <property type="entry name" value="SECA INNER MEMBRANE COMPONENT OF SEC PROTEIN SECRETION SYSTEM"/>
    <property type="match status" value="1"/>
</dbReference>
<sequence>MLYGLEPGFQKRFEHHGAYEMFQELKLVFQTHAHVERYETSDKYFAYKMEENISAISRKKGKGKKGNFKKNGKQVSTPVKKPKPETECSYCKGNGHWKWNCPKNLADKKDVKVNKGYTLKTVAFTLNRAPSKPVETTPYELWFGKKPKLSFLKVWCCDTYVKRLQPNKLESKSEKCVFIGYLKEIIGYTFYHRFEGKIFVAKNGTFLEKDFLSKEKVFVDPKGANEVCKLRRFIYGLVQASRSWNIRFDELKGKTAEFRARLGRGETLADVQAEAFSVVREAARRTLGMRHFDVQIVGGAVLHDGCIAEMKTGEGKTLVSTLAAYLNALTGDGVHVVTVNDYLAQRDAEWMGRVHRFLGLTVGLIQAGMKSDERRANYMCDITYTNNSDNREAARYPVAAKVADLLMEGAHYTVELKGNNIDLTEDGVTYAEMILGTNDLWDENDPWARFVTNALKAKEFYRRDVQYIVRNGKALIINEGDLVHFFLNSRLKRTFHVLFEIQNLFSVDNYTNFYTTIDRYFSKLASGGYFVRLGSAPEFGEVWSGRSLLVESNPKGGGPMADSVIVAQITYQSLFKLYPKLSGMTGTAKTEEKEFLKMFKMPVIEVPTNLPNIRVDLPIQAFATLRGKWQYVREEVESMFQLGRPVLVGTTSVESSEYLSDLLKSRNIPHNVLNARPKYAAREAEIIAQAGRKHAITISTNMAGRGTDIILGGNPKMLAKEIVEDNVLPFLSHDTPDVETEGESTSHKGLSKIKLGPSSLALLAKAAIMAKYVHKSESNEWSFQKAKSTIMESIEMSNTIGLEKLQECVAEVTEMYPLCDAIALAYATVLKDCEIHCFDEGAEVKTLGGLHVIGTSLHESRRIDNQLRGRAGRQGDPGSTRFMVSLQDEMFRKFNLDTEWAVRLISRITNGEDIAIESNAVVKQLLGLQINAEKYYFGIRKNLVEFDEVLEVQRKHIYSLRQVILSGDSESCSEQIFQYMQAVVDEIILGNVDPQKPPKTWDLAKLLDEFASLGGNLLTETFKETQEEDLQSSLEQILRYGSVEVDNFVLPNMPVPPNSFRGIRKKTSSAMRWFAMCVDDTTKKGRYTNIINLLRKYFGDFLIATYLEVLQESRYHDAYIRGIEVNVRSFGHRNPLEEYKIDGCRFFISMLSATRRLTVEALLSYWSSPMESEEIFNTADQ</sequence>
<keyword evidence="7" id="KW-0653">Protein transport</keyword>
<organism evidence="14">
    <name type="scientific">Triticum urartu</name>
    <name type="common">Red wild einkorn</name>
    <name type="synonym">Crithodium urartu</name>
    <dbReference type="NCBI Taxonomy" id="4572"/>
    <lineage>
        <taxon>Eukaryota</taxon>
        <taxon>Viridiplantae</taxon>
        <taxon>Streptophyta</taxon>
        <taxon>Embryophyta</taxon>
        <taxon>Tracheophyta</taxon>
        <taxon>Spermatophyta</taxon>
        <taxon>Magnoliopsida</taxon>
        <taxon>Liliopsida</taxon>
        <taxon>Poales</taxon>
        <taxon>Poaceae</taxon>
        <taxon>BOP clade</taxon>
        <taxon>Pooideae</taxon>
        <taxon>Triticodae</taxon>
        <taxon>Triticeae</taxon>
        <taxon>Triticinae</taxon>
        <taxon>Triticum</taxon>
    </lineage>
</organism>
<dbReference type="InterPro" id="IPR020937">
    <property type="entry name" value="SecA_CS"/>
</dbReference>
<evidence type="ECO:0000256" key="10">
    <source>
        <dbReference type="ARBA" id="ARBA00023136"/>
    </source>
</evidence>
<evidence type="ECO:0000256" key="12">
    <source>
        <dbReference type="SAM" id="MobiDB-lite"/>
    </source>
</evidence>
<dbReference type="SUPFAM" id="SSF57756">
    <property type="entry name" value="Retrovirus zinc finger-like domains"/>
    <property type="match status" value="1"/>
</dbReference>
<keyword evidence="6" id="KW-0067">ATP-binding</keyword>
<proteinExistence type="inferred from homology"/>
<dbReference type="eggNOG" id="KOG0017">
    <property type="taxonomic scope" value="Eukaryota"/>
</dbReference>
<dbReference type="PANTHER" id="PTHR30612:SF11">
    <property type="entry name" value="PROTEIN TRANSLOCASE SUBUNIT SECA2, CHLOROPLASTIC"/>
    <property type="match status" value="1"/>
</dbReference>
<protein>
    <recommendedName>
        <fullName evidence="3">chloroplast protein-transporting ATPase</fullName>
        <ecNumber evidence="3">7.4.2.4</ecNumber>
    </recommendedName>
</protein>
<feature type="domain" description="SecA family profile" evidence="13">
    <location>
        <begin position="211"/>
        <end position="915"/>
    </location>
</feature>
<evidence type="ECO:0000256" key="4">
    <source>
        <dbReference type="ARBA" id="ARBA00022448"/>
    </source>
</evidence>
<dbReference type="Pfam" id="PF07517">
    <property type="entry name" value="SecA_DEAD"/>
    <property type="match status" value="2"/>
</dbReference>
<keyword evidence="8" id="KW-1278">Translocase</keyword>
<gene>
    <name evidence="14" type="ORF">TRIUR3_33271</name>
</gene>
<dbReference type="InterPro" id="IPR011130">
    <property type="entry name" value="SecA_preprotein_X-link_dom"/>
</dbReference>
<reference evidence="14" key="1">
    <citation type="journal article" date="2013" name="Nature">
        <title>Draft genome of the wheat A-genome progenitor Triticum urartu.</title>
        <authorList>
            <person name="Ling H.Q."/>
            <person name="Zhao S."/>
            <person name="Liu D."/>
            <person name="Wang J."/>
            <person name="Sun H."/>
            <person name="Zhang C."/>
            <person name="Fan H."/>
            <person name="Li D."/>
            <person name="Dong L."/>
            <person name="Tao Y."/>
            <person name="Gao C."/>
            <person name="Wu H."/>
            <person name="Li Y."/>
            <person name="Cui Y."/>
            <person name="Guo X."/>
            <person name="Zheng S."/>
            <person name="Wang B."/>
            <person name="Yu K."/>
            <person name="Liang Q."/>
            <person name="Yang W."/>
            <person name="Lou X."/>
            <person name="Chen J."/>
            <person name="Feng M."/>
            <person name="Jian J."/>
            <person name="Zhang X."/>
            <person name="Luo G."/>
            <person name="Jiang Y."/>
            <person name="Liu J."/>
            <person name="Wang Z."/>
            <person name="Sha Y."/>
            <person name="Zhang B."/>
            <person name="Wu H."/>
            <person name="Tang D."/>
            <person name="Shen Q."/>
            <person name="Xue P."/>
            <person name="Zou S."/>
            <person name="Wang X."/>
            <person name="Liu X."/>
            <person name="Wang F."/>
            <person name="Yang Y."/>
            <person name="An X."/>
            <person name="Dong Z."/>
            <person name="Zhang K."/>
            <person name="Zhang X."/>
            <person name="Luo M.C."/>
            <person name="Dvorak J."/>
            <person name="Tong Y."/>
            <person name="Wang J."/>
            <person name="Yang H."/>
            <person name="Li Z."/>
            <person name="Wang D."/>
            <person name="Zhang A."/>
            <person name="Wang J."/>
        </authorList>
    </citation>
    <scope>NUCLEOTIDE SEQUENCE</scope>
</reference>
<dbReference type="Gene3D" id="1.10.3060.10">
    <property type="entry name" value="Helical scaffold and wing domains of SecA"/>
    <property type="match status" value="1"/>
</dbReference>
<dbReference type="InterPro" id="IPR057670">
    <property type="entry name" value="SH3_retrovirus"/>
</dbReference>
<dbReference type="GO" id="GO:0005524">
    <property type="term" value="F:ATP binding"/>
    <property type="evidence" value="ECO:0007669"/>
    <property type="project" value="UniProtKB-KW"/>
</dbReference>
<dbReference type="Pfam" id="PF01043">
    <property type="entry name" value="SecA_PP_bind"/>
    <property type="match status" value="1"/>
</dbReference>
<name>M7ZFN6_TRIUA</name>
<comment type="subcellular location">
    <subcellularLocation>
        <location evidence="1">Membrane</location>
        <topology evidence="1">Peripheral membrane protein</topology>
    </subcellularLocation>
</comment>
<dbReference type="InterPro" id="IPR014018">
    <property type="entry name" value="SecA_motor_DEAD"/>
</dbReference>
<dbReference type="SMART" id="SM00957">
    <property type="entry name" value="SecA_DEAD"/>
    <property type="match status" value="1"/>
</dbReference>
<dbReference type="GO" id="GO:0009941">
    <property type="term" value="C:chloroplast envelope"/>
    <property type="evidence" value="ECO:0007669"/>
    <property type="project" value="TreeGrafter"/>
</dbReference>
<evidence type="ECO:0000256" key="8">
    <source>
        <dbReference type="ARBA" id="ARBA00022967"/>
    </source>
</evidence>
<dbReference type="Pfam" id="PF21090">
    <property type="entry name" value="P-loop_SecA"/>
    <property type="match status" value="1"/>
</dbReference>
<evidence type="ECO:0000256" key="1">
    <source>
        <dbReference type="ARBA" id="ARBA00004170"/>
    </source>
</evidence>
<dbReference type="PROSITE" id="PS51196">
    <property type="entry name" value="SECA_MOTOR_DEAD"/>
    <property type="match status" value="1"/>
</dbReference>
<dbReference type="GO" id="GO:0003676">
    <property type="term" value="F:nucleic acid binding"/>
    <property type="evidence" value="ECO:0007669"/>
    <property type="project" value="InterPro"/>
</dbReference>
<dbReference type="STRING" id="4572.M7ZFN6"/>
<feature type="region of interest" description="Disordered" evidence="12">
    <location>
        <begin position="60"/>
        <end position="84"/>
    </location>
</feature>
<dbReference type="EC" id="7.4.2.4" evidence="3"/>
<evidence type="ECO:0000256" key="7">
    <source>
        <dbReference type="ARBA" id="ARBA00022927"/>
    </source>
</evidence>
<dbReference type="AlphaFoldDB" id="M7ZFN6"/>
<dbReference type="SUPFAM" id="SSF81767">
    <property type="entry name" value="Pre-protein crosslinking domain of SecA"/>
    <property type="match status" value="1"/>
</dbReference>
<dbReference type="CDD" id="cd17928">
    <property type="entry name" value="DEXDc_SecA"/>
    <property type="match status" value="1"/>
</dbReference>
<dbReference type="Pfam" id="PF07516">
    <property type="entry name" value="SecA_SW"/>
    <property type="match status" value="1"/>
</dbReference>
<dbReference type="SMART" id="SM00958">
    <property type="entry name" value="SecA_PP_bind"/>
    <property type="match status" value="1"/>
</dbReference>
<dbReference type="EMBL" id="KD222789">
    <property type="protein sequence ID" value="EMS51210.1"/>
    <property type="molecule type" value="Genomic_DNA"/>
</dbReference>